<accession>A0A0C9QAL5</accession>
<dbReference type="InterPro" id="IPR036634">
    <property type="entry name" value="PRD_sf"/>
</dbReference>
<protein>
    <submittedName>
        <fullName evidence="7">PTS family porter component IIA</fullName>
    </submittedName>
</protein>
<dbReference type="PROSITE" id="PS51372">
    <property type="entry name" value="PRD_2"/>
    <property type="match status" value="1"/>
</dbReference>
<dbReference type="CDD" id="cd05568">
    <property type="entry name" value="PTS_IIB_bgl_like"/>
    <property type="match status" value="1"/>
</dbReference>
<evidence type="ECO:0000259" key="6">
    <source>
        <dbReference type="PROSITE" id="PS51372"/>
    </source>
</evidence>
<evidence type="ECO:0000313" key="7">
    <source>
        <dbReference type="EMBL" id="GAN35698.1"/>
    </source>
</evidence>
<reference evidence="8" key="1">
    <citation type="submission" date="2014-05" db="EMBL/GenBank/DDBJ databases">
        <title>Whole genome sequencing of Lactobacillus casei NRIC0644.</title>
        <authorList>
            <person name="Atarashi H."/>
            <person name="Yoshida Y."/>
            <person name="Fujimura S."/>
            <person name="Tanaka N."/>
            <person name="Shiwa Y."/>
            <person name="Yoshikawa H."/>
            <person name="Okada S."/>
            <person name="Nakagawa J."/>
        </authorList>
    </citation>
    <scope>NUCLEOTIDE SEQUENCE [LARGE SCALE GENOMIC DNA]</scope>
    <source>
        <strain evidence="8">NRIC0644</strain>
    </source>
</reference>
<dbReference type="EMBL" id="BAYM01000013">
    <property type="protein sequence ID" value="GAN35698.1"/>
    <property type="molecule type" value="Genomic_DNA"/>
</dbReference>
<dbReference type="SUPFAM" id="SSF63520">
    <property type="entry name" value="PTS-regulatory domain, PRD"/>
    <property type="match status" value="1"/>
</dbReference>
<dbReference type="InterPro" id="IPR050661">
    <property type="entry name" value="BglG_antiterminators"/>
</dbReference>
<dbReference type="Pfam" id="PF05043">
    <property type="entry name" value="Mga"/>
    <property type="match status" value="1"/>
</dbReference>
<dbReference type="Proteomes" id="UP000032552">
    <property type="component" value="Unassembled WGS sequence"/>
</dbReference>
<proteinExistence type="predicted"/>
<dbReference type="SUPFAM" id="SSF55804">
    <property type="entry name" value="Phoshotransferase/anion transport protein"/>
    <property type="match status" value="1"/>
</dbReference>
<keyword evidence="4" id="KW-0804">Transcription</keyword>
<gene>
    <name evidence="7" type="ORF">LC0644_0287</name>
</gene>
<dbReference type="CDD" id="cd00211">
    <property type="entry name" value="PTS_IIA_fru"/>
    <property type="match status" value="1"/>
</dbReference>
<evidence type="ECO:0000256" key="3">
    <source>
        <dbReference type="ARBA" id="ARBA00023159"/>
    </source>
</evidence>
<sequence>MRERLTNLLRTLLDSSTSSLSDLGKQFNVTTKTIRNEIQVLNEVLAEKSLPLFDIKRGVAYNHISTQQRHSLSDVLDFDSISQGALTPEQRAVYLLLDLLQATQPVYLVDEQEKMQISKSSMDSDLRNLRADLAKYNLTLTTSPKLGAQIEGNERSIRTMFGDVLTRQHALVTLIAQQLIASGMYVDKMKEVFTKQDVTYIRDLLRRCFPKGALAANDMYSQQVTVLLIIWLHRVRSGHYVKDDETAVDLNKENAKFLNELIQHYALQIDVASELGYVGFLINSFNRRGAIDLDDWVKAQIFSVALIDHMETEIGFPFSKNEKLFEELYNHMTALFKRLSQHVKVVNPLRKTIQQGYGPIYDAIDRFFKTGRYQLTMSDDEKAFLAMYFSATQAEDRQRQDYQYQAAVVCNFGTATGRVLAAKLEERFNIDVLAVLSTSEVGILRKLPVSLVFKTVDMPIDKIPSLKVNPIPSEVDLTRVAAFLKKHTTLTKYEGRTLDPTRLFRTVLDVLKTHQVTVDKRLLADLQAAFKENHVEINEREVQPMLKDLINDHQIQLQQKADDWEDAIRISAKPLLDEDYITKNYIQAMIDSVKKFGPYIVIGPAIALAHARPEDGTKKLGVTITTLAKPINFGNPDNDPVKIIFCLAAIDNYSHLNVMKAIVQLINDQQKVDQLAQQTDIQTFKNILFNEKTSKETI</sequence>
<dbReference type="Pfam" id="PF00874">
    <property type="entry name" value="PRD"/>
    <property type="match status" value="1"/>
</dbReference>
<feature type="domain" description="PTS EIIA type-2" evidence="5">
    <location>
        <begin position="548"/>
        <end position="691"/>
    </location>
</feature>
<keyword evidence="2" id="KW-0805">Transcription regulation</keyword>
<dbReference type="PROSITE" id="PS51094">
    <property type="entry name" value="PTS_EIIA_TYPE_2"/>
    <property type="match status" value="1"/>
</dbReference>
<dbReference type="InterPro" id="IPR016152">
    <property type="entry name" value="PTrfase/Anion_transptr"/>
</dbReference>
<comment type="caution">
    <text evidence="7">The sequence shown here is derived from an EMBL/GenBank/DDBJ whole genome shotgun (WGS) entry which is preliminary data.</text>
</comment>
<dbReference type="PANTHER" id="PTHR30185:SF18">
    <property type="entry name" value="TRANSCRIPTIONAL REGULATOR MTLR"/>
    <property type="match status" value="1"/>
</dbReference>
<evidence type="ECO:0000256" key="2">
    <source>
        <dbReference type="ARBA" id="ARBA00023015"/>
    </source>
</evidence>
<dbReference type="Gene3D" id="3.40.930.10">
    <property type="entry name" value="Mannitol-specific EII, Chain A"/>
    <property type="match status" value="1"/>
</dbReference>
<keyword evidence="1" id="KW-0677">Repeat</keyword>
<keyword evidence="3" id="KW-0010">Activator</keyword>
<dbReference type="PANTHER" id="PTHR30185">
    <property type="entry name" value="CRYPTIC BETA-GLUCOSIDE BGL OPERON ANTITERMINATOR"/>
    <property type="match status" value="1"/>
</dbReference>
<dbReference type="Gene3D" id="1.10.1790.10">
    <property type="entry name" value="PRD domain"/>
    <property type="match status" value="1"/>
</dbReference>
<dbReference type="InterPro" id="IPR002178">
    <property type="entry name" value="PTS_EIIA_type-2_dom"/>
</dbReference>
<dbReference type="InterPro" id="IPR011608">
    <property type="entry name" value="PRD"/>
</dbReference>
<dbReference type="InterPro" id="IPR007737">
    <property type="entry name" value="Mga_HTH"/>
</dbReference>
<dbReference type="InterPro" id="IPR036388">
    <property type="entry name" value="WH-like_DNA-bd_sf"/>
</dbReference>
<evidence type="ECO:0000256" key="1">
    <source>
        <dbReference type="ARBA" id="ARBA00022737"/>
    </source>
</evidence>
<dbReference type="Gene3D" id="1.10.10.10">
    <property type="entry name" value="Winged helix-like DNA-binding domain superfamily/Winged helix DNA-binding domain"/>
    <property type="match status" value="1"/>
</dbReference>
<evidence type="ECO:0000313" key="8">
    <source>
        <dbReference type="Proteomes" id="UP000032552"/>
    </source>
</evidence>
<organism evidence="7 8">
    <name type="scientific">Lacticaseibacillus paracasei NRIC 0644</name>
    <dbReference type="NCBI Taxonomy" id="1435038"/>
    <lineage>
        <taxon>Bacteria</taxon>
        <taxon>Bacillati</taxon>
        <taxon>Bacillota</taxon>
        <taxon>Bacilli</taxon>
        <taxon>Lactobacillales</taxon>
        <taxon>Lactobacillaceae</taxon>
        <taxon>Lacticaseibacillus</taxon>
    </lineage>
</organism>
<evidence type="ECO:0000256" key="4">
    <source>
        <dbReference type="ARBA" id="ARBA00023163"/>
    </source>
</evidence>
<dbReference type="AlphaFoldDB" id="A0A0C9QAL5"/>
<evidence type="ECO:0000259" key="5">
    <source>
        <dbReference type="PROSITE" id="PS51094"/>
    </source>
</evidence>
<dbReference type="RefSeq" id="WP_045624347.1">
    <property type="nucleotide sequence ID" value="NZ_BAYM01000013.1"/>
</dbReference>
<feature type="domain" description="PRD" evidence="6">
    <location>
        <begin position="294"/>
        <end position="399"/>
    </location>
</feature>
<name>A0A0C9QAL5_LACPA</name>
<dbReference type="GO" id="GO:0006355">
    <property type="term" value="P:regulation of DNA-templated transcription"/>
    <property type="evidence" value="ECO:0007669"/>
    <property type="project" value="InterPro"/>
</dbReference>
<dbReference type="Pfam" id="PF00359">
    <property type="entry name" value="PTS_EIIA_2"/>
    <property type="match status" value="1"/>
</dbReference>